<evidence type="ECO:0000313" key="8">
    <source>
        <dbReference type="EMBL" id="UTY40199.1"/>
    </source>
</evidence>
<organism evidence="8 9">
    <name type="scientific">Allocoprobacillus halotolerans</name>
    <dbReference type="NCBI Taxonomy" id="2944914"/>
    <lineage>
        <taxon>Bacteria</taxon>
        <taxon>Bacillati</taxon>
        <taxon>Bacillota</taxon>
        <taxon>Erysipelotrichia</taxon>
        <taxon>Erysipelotrichales</taxon>
        <taxon>Erysipelotrichaceae</taxon>
        <taxon>Allocoprobacillus</taxon>
    </lineage>
</organism>
<feature type="transmembrane region" description="Helical" evidence="6">
    <location>
        <begin position="24"/>
        <end position="45"/>
    </location>
</feature>
<evidence type="ECO:0000313" key="9">
    <source>
        <dbReference type="Proteomes" id="UP001060112"/>
    </source>
</evidence>
<protein>
    <recommendedName>
        <fullName evidence="7">Citrate transporter-like domain-containing protein</fullName>
    </recommendedName>
</protein>
<dbReference type="Proteomes" id="UP001060112">
    <property type="component" value="Chromosome"/>
</dbReference>
<dbReference type="Pfam" id="PF03600">
    <property type="entry name" value="CitMHS"/>
    <property type="match status" value="1"/>
</dbReference>
<evidence type="ECO:0000256" key="4">
    <source>
        <dbReference type="ARBA" id="ARBA00022989"/>
    </source>
</evidence>
<keyword evidence="9" id="KW-1185">Reference proteome</keyword>
<evidence type="ECO:0000256" key="5">
    <source>
        <dbReference type="ARBA" id="ARBA00023136"/>
    </source>
</evidence>
<evidence type="ECO:0000259" key="7">
    <source>
        <dbReference type="Pfam" id="PF03600"/>
    </source>
</evidence>
<dbReference type="InterPro" id="IPR004680">
    <property type="entry name" value="Cit_transptr-like_dom"/>
</dbReference>
<keyword evidence="2" id="KW-0813">Transport</keyword>
<name>A0ABY5I756_9FIRM</name>
<feature type="transmembrane region" description="Helical" evidence="6">
    <location>
        <begin position="111"/>
        <end position="127"/>
    </location>
</feature>
<proteinExistence type="predicted"/>
<evidence type="ECO:0000256" key="1">
    <source>
        <dbReference type="ARBA" id="ARBA00004141"/>
    </source>
</evidence>
<evidence type="ECO:0000256" key="3">
    <source>
        <dbReference type="ARBA" id="ARBA00022692"/>
    </source>
</evidence>
<evidence type="ECO:0000256" key="6">
    <source>
        <dbReference type="SAM" id="Phobius"/>
    </source>
</evidence>
<keyword evidence="5 6" id="KW-0472">Membrane</keyword>
<accession>A0ABY5I756</accession>
<evidence type="ECO:0000256" key="2">
    <source>
        <dbReference type="ARBA" id="ARBA00022448"/>
    </source>
</evidence>
<dbReference type="RefSeq" id="WP_290141624.1">
    <property type="nucleotide sequence ID" value="NZ_CP101620.1"/>
</dbReference>
<comment type="subcellular location">
    <subcellularLocation>
        <location evidence="1">Membrane</location>
        <topology evidence="1">Multi-pass membrane protein</topology>
    </subcellularLocation>
</comment>
<feature type="domain" description="Citrate transporter-like" evidence="7">
    <location>
        <begin position="1"/>
        <end position="130"/>
    </location>
</feature>
<gene>
    <name evidence="8" type="ORF">NMU03_05225</name>
</gene>
<keyword evidence="3 6" id="KW-0812">Transmembrane</keyword>
<dbReference type="EMBL" id="CP101620">
    <property type="protein sequence ID" value="UTY40199.1"/>
    <property type="molecule type" value="Genomic_DNA"/>
</dbReference>
<sequence>MCTPIGNPQNLFLYTYFHMSLGDFLITILPYVCLSFLLLIIHIFFNRNKVIESPKIYQKQDTNMTYLWIYLLLFVLCLLSVLHLFSIFYLLPVICIVCGLMDYKTILKVDYLLLLTFIGFFIFIGNLKNIDVVA</sequence>
<reference evidence="8" key="1">
    <citation type="submission" date="2022-07" db="EMBL/GenBank/DDBJ databases">
        <title>Faecal culturing of patients with breast cancer.</title>
        <authorList>
            <person name="Teng N.M.Y."/>
            <person name="Kiu R."/>
            <person name="Evans R."/>
            <person name="Baker D.J."/>
            <person name="Zenner C."/>
            <person name="Robinson S.D."/>
            <person name="Hall L.J."/>
        </authorList>
    </citation>
    <scope>NUCLEOTIDE SEQUENCE</scope>
    <source>
        <strain evidence="8">LH1062</strain>
    </source>
</reference>
<feature type="transmembrane region" description="Helical" evidence="6">
    <location>
        <begin position="66"/>
        <end position="91"/>
    </location>
</feature>
<keyword evidence="4 6" id="KW-1133">Transmembrane helix</keyword>